<dbReference type="Pfam" id="PF12047">
    <property type="entry name" value="DNMT1-RFD"/>
    <property type="match status" value="1"/>
</dbReference>
<keyword evidence="5" id="KW-0808">Transferase</keyword>
<dbReference type="GO" id="GO:0005634">
    <property type="term" value="C:nucleus"/>
    <property type="evidence" value="ECO:0007669"/>
    <property type="project" value="UniProtKB-SubCell"/>
</dbReference>
<feature type="compositionally biased region" description="Polar residues" evidence="3">
    <location>
        <begin position="238"/>
        <end position="251"/>
    </location>
</feature>
<dbReference type="AlphaFoldDB" id="W7TNI0"/>
<feature type="domain" description="RFTS" evidence="4">
    <location>
        <begin position="38"/>
        <end position="154"/>
    </location>
</feature>
<comment type="caution">
    <text evidence="5">The sequence shown here is derived from an EMBL/GenBank/DDBJ whole genome shotgun (WGS) entry which is preliminary data.</text>
</comment>
<evidence type="ECO:0000256" key="3">
    <source>
        <dbReference type="SAM" id="MobiDB-lite"/>
    </source>
</evidence>
<dbReference type="GO" id="GO:0032259">
    <property type="term" value="P:methylation"/>
    <property type="evidence" value="ECO:0007669"/>
    <property type="project" value="UniProtKB-KW"/>
</dbReference>
<organism evidence="5 6">
    <name type="scientific">Nannochloropsis gaditana</name>
    <dbReference type="NCBI Taxonomy" id="72520"/>
    <lineage>
        <taxon>Eukaryota</taxon>
        <taxon>Sar</taxon>
        <taxon>Stramenopiles</taxon>
        <taxon>Ochrophyta</taxon>
        <taxon>Eustigmatophyceae</taxon>
        <taxon>Eustigmatales</taxon>
        <taxon>Monodopsidaceae</taxon>
        <taxon>Nannochloropsis</taxon>
    </lineage>
</organism>
<proteinExistence type="predicted"/>
<evidence type="ECO:0000256" key="1">
    <source>
        <dbReference type="ARBA" id="ARBA00004123"/>
    </source>
</evidence>
<keyword evidence="6" id="KW-1185">Reference proteome</keyword>
<evidence type="ECO:0000313" key="6">
    <source>
        <dbReference type="Proteomes" id="UP000019335"/>
    </source>
</evidence>
<reference evidence="5 6" key="1">
    <citation type="journal article" date="2014" name="Mol. Plant">
        <title>Chromosome Scale Genome Assembly and Transcriptome Profiling of Nannochloropsis gaditana in Nitrogen Depletion.</title>
        <authorList>
            <person name="Corteggiani Carpinelli E."/>
            <person name="Telatin A."/>
            <person name="Vitulo N."/>
            <person name="Forcato C."/>
            <person name="D'Angelo M."/>
            <person name="Schiavon R."/>
            <person name="Vezzi A."/>
            <person name="Giacometti G.M."/>
            <person name="Morosinotto T."/>
            <person name="Valle G."/>
        </authorList>
    </citation>
    <scope>NUCLEOTIDE SEQUENCE [LARGE SCALE GENOMIC DNA]</scope>
    <source>
        <strain evidence="5 6">B-31</strain>
    </source>
</reference>
<keyword evidence="5" id="KW-0489">Methyltransferase</keyword>
<dbReference type="GO" id="GO:0008168">
    <property type="term" value="F:methyltransferase activity"/>
    <property type="evidence" value="ECO:0007669"/>
    <property type="project" value="UniProtKB-KW"/>
</dbReference>
<feature type="region of interest" description="Disordered" evidence="3">
    <location>
        <begin position="238"/>
        <end position="265"/>
    </location>
</feature>
<evidence type="ECO:0000259" key="4">
    <source>
        <dbReference type="Pfam" id="PF12047"/>
    </source>
</evidence>
<evidence type="ECO:0000313" key="5">
    <source>
        <dbReference type="EMBL" id="EWM27602.1"/>
    </source>
</evidence>
<dbReference type="OrthoDB" id="10356721at2759"/>
<keyword evidence="2" id="KW-0539">Nucleus</keyword>
<dbReference type="Proteomes" id="UP000019335">
    <property type="component" value="Chromosome 6"/>
</dbReference>
<feature type="region of interest" description="Disordered" evidence="3">
    <location>
        <begin position="295"/>
        <end position="346"/>
    </location>
</feature>
<dbReference type="EMBL" id="AZIL01000429">
    <property type="protein sequence ID" value="EWM27602.1"/>
    <property type="molecule type" value="Genomic_DNA"/>
</dbReference>
<feature type="region of interest" description="Disordered" evidence="3">
    <location>
        <begin position="526"/>
        <end position="556"/>
    </location>
</feature>
<comment type="subcellular location">
    <subcellularLocation>
        <location evidence="1">Nucleus</location>
    </subcellularLocation>
</comment>
<sequence>MREEALAKDAKLSQVFEYEKDPETRLQAAAKDRSGVIDKPYRYIQDYSLKGVKNHFESLDQLQKRSKLKLTLYGNLVPASSASVSTSRLPIEASVQTWSIYAHPEEKYQGLWLHSRHGIYRLMSPSKDFAPYAKVFIQCVQYSVAIHLFIRDVIEADDTEEHQLMDLETLIGMMTEHKFDMSFIQCHGSVMFDLLRDLTMSKKYKFMIELSKMRPLPGDVRPSFSGAAPESISNTFLSGSKQSRGFKSTAKSAHPTLRAGVQRATEGTIRRYRDGNLELLTKESLGIGEQRAGFGEEAGKWKKRRQRRKDGSSEPGAGVGSSWTSSTVAPPSIGQHAEAQPPQNCHSEDEALLTLPGCRSLHLSPEVSKILNTMTGHNHRLTLAIEQQRTNEAVEKQLKVFEGLLKDLSREGYHPLHYLLSGTQGGEAFFLPLFDLYRLLKRVRLTCSEDVKPRVAVLRRQLVKNFTDPVLRDIWYIQNRGSVREEIRALKDAKKGEWLEAKFKRLSMERAEIQERKATEKKLARTLQEQRRKERAIRRQEWEDGHAERKEARRAEKVARKAAAQALKLHHIAAGEVAPEGGEKKQLEVEDTNSLRGEKRAAVEETGSERASKRGDTSSACSTCITTDDSTVFPLQRDPTTLATVCKGGQPQEESKCTLSPMIYVGRAASTATGTVKAEWMEGKGNGCGSVRSNGTSISREKLCIYVLYSVRITMCLETGNERIRERTCGRDKQLCVQETERAGFKKYQFSHGKQRYTKKIDDKQHIVLN</sequence>
<accession>W7TNI0</accession>
<evidence type="ECO:0000256" key="2">
    <source>
        <dbReference type="ARBA" id="ARBA00023242"/>
    </source>
</evidence>
<gene>
    <name evidence="5" type="ORF">Naga_100069g6</name>
</gene>
<protein>
    <submittedName>
        <fullName evidence="5">DNA (Cytosine-5)-methyltransferase 1, replication foci domain protein</fullName>
    </submittedName>
</protein>
<feature type="compositionally biased region" description="Basic and acidic residues" evidence="3">
    <location>
        <begin position="596"/>
        <end position="616"/>
    </location>
</feature>
<feature type="region of interest" description="Disordered" evidence="3">
    <location>
        <begin position="574"/>
        <end position="620"/>
    </location>
</feature>
<dbReference type="InterPro" id="IPR022702">
    <property type="entry name" value="Cytosine_MeTrfase1_RFD"/>
</dbReference>
<name>W7TNI0_9STRA</name>